<evidence type="ECO:0000256" key="1">
    <source>
        <dbReference type="SAM" id="MobiDB-lite"/>
    </source>
</evidence>
<protein>
    <submittedName>
        <fullName evidence="2">Uncharacterized protein</fullName>
    </submittedName>
</protein>
<dbReference type="AlphaFoldDB" id="A0A1M6REW0"/>
<gene>
    <name evidence="2" type="ORF">SAMN05216463_101241</name>
</gene>
<proteinExistence type="predicted"/>
<evidence type="ECO:0000313" key="2">
    <source>
        <dbReference type="EMBL" id="SHK31015.1"/>
    </source>
</evidence>
<feature type="compositionally biased region" description="Polar residues" evidence="1">
    <location>
        <begin position="36"/>
        <end position="51"/>
    </location>
</feature>
<dbReference type="Proteomes" id="UP000184130">
    <property type="component" value="Unassembled WGS sequence"/>
</dbReference>
<accession>A0A1M6REW0</accession>
<sequence length="74" mass="8017">MEQIIQLNANAKLSEHLASPSEAALGHSNKLDGSHLSPNFTLGEMTRSNSHPAARLRRLARPRISMAPCGCILQ</sequence>
<organism evidence="2 3">
    <name type="scientific">Xylanibacter ruminicola</name>
    <name type="common">Prevotella ruminicola</name>
    <dbReference type="NCBI Taxonomy" id="839"/>
    <lineage>
        <taxon>Bacteria</taxon>
        <taxon>Pseudomonadati</taxon>
        <taxon>Bacteroidota</taxon>
        <taxon>Bacteroidia</taxon>
        <taxon>Bacteroidales</taxon>
        <taxon>Prevotellaceae</taxon>
        <taxon>Xylanibacter</taxon>
    </lineage>
</organism>
<feature type="region of interest" description="Disordered" evidence="1">
    <location>
        <begin position="18"/>
        <end position="55"/>
    </location>
</feature>
<name>A0A1M6REW0_XYLRU</name>
<reference evidence="2 3" key="1">
    <citation type="submission" date="2016-11" db="EMBL/GenBank/DDBJ databases">
        <authorList>
            <person name="Jaros S."/>
            <person name="Januszkiewicz K."/>
            <person name="Wedrychowicz H."/>
        </authorList>
    </citation>
    <scope>NUCLEOTIDE SEQUENCE [LARGE SCALE GENOMIC DNA]</scope>
    <source>
        <strain evidence="2 3">KHT3</strain>
    </source>
</reference>
<dbReference type="EMBL" id="FRBD01000001">
    <property type="protein sequence ID" value="SHK31015.1"/>
    <property type="molecule type" value="Genomic_DNA"/>
</dbReference>
<evidence type="ECO:0000313" key="3">
    <source>
        <dbReference type="Proteomes" id="UP000184130"/>
    </source>
</evidence>